<dbReference type="Gene3D" id="1.10.10.60">
    <property type="entry name" value="Homeodomain-like"/>
    <property type="match status" value="1"/>
</dbReference>
<keyword evidence="1" id="KW-0805">Transcription regulation</keyword>
<dbReference type="SUPFAM" id="SSF46689">
    <property type="entry name" value="Homeodomain-like"/>
    <property type="match status" value="1"/>
</dbReference>
<dbReference type="InterPro" id="IPR050204">
    <property type="entry name" value="AraC_XylS_family_regulators"/>
</dbReference>
<dbReference type="PROSITE" id="PS01124">
    <property type="entry name" value="HTH_ARAC_FAMILY_2"/>
    <property type="match status" value="1"/>
</dbReference>
<accession>A0A916X7H7</accession>
<protein>
    <submittedName>
        <fullName evidence="6">AraC family transcriptional regulator</fullName>
    </submittedName>
</protein>
<dbReference type="InterPro" id="IPR020449">
    <property type="entry name" value="Tscrpt_reg_AraC-type_HTH"/>
</dbReference>
<dbReference type="SMART" id="SM00342">
    <property type="entry name" value="HTH_ARAC"/>
    <property type="match status" value="1"/>
</dbReference>
<evidence type="ECO:0000256" key="1">
    <source>
        <dbReference type="ARBA" id="ARBA00023015"/>
    </source>
</evidence>
<evidence type="ECO:0000313" key="6">
    <source>
        <dbReference type="EMBL" id="GGC44963.1"/>
    </source>
</evidence>
<feature type="region of interest" description="Disordered" evidence="4">
    <location>
        <begin position="303"/>
        <end position="323"/>
    </location>
</feature>
<feature type="domain" description="HTH araC/xylS-type" evidence="5">
    <location>
        <begin position="213"/>
        <end position="313"/>
    </location>
</feature>
<proteinExistence type="predicted"/>
<evidence type="ECO:0000256" key="2">
    <source>
        <dbReference type="ARBA" id="ARBA00023125"/>
    </source>
</evidence>
<evidence type="ECO:0000256" key="3">
    <source>
        <dbReference type="ARBA" id="ARBA00023163"/>
    </source>
</evidence>
<keyword evidence="3" id="KW-0804">Transcription</keyword>
<dbReference type="PANTHER" id="PTHR46796">
    <property type="entry name" value="HTH-TYPE TRANSCRIPTIONAL ACTIVATOR RHAS-RELATED"/>
    <property type="match status" value="1"/>
</dbReference>
<dbReference type="AlphaFoldDB" id="A0A916X7H7"/>
<gene>
    <name evidence="6" type="ORF">GCM10010994_00170</name>
</gene>
<evidence type="ECO:0000313" key="7">
    <source>
        <dbReference type="Proteomes" id="UP000637002"/>
    </source>
</evidence>
<evidence type="ECO:0000256" key="4">
    <source>
        <dbReference type="SAM" id="MobiDB-lite"/>
    </source>
</evidence>
<dbReference type="PRINTS" id="PR00032">
    <property type="entry name" value="HTHARAC"/>
</dbReference>
<dbReference type="GO" id="GO:0003700">
    <property type="term" value="F:DNA-binding transcription factor activity"/>
    <property type="evidence" value="ECO:0007669"/>
    <property type="project" value="InterPro"/>
</dbReference>
<dbReference type="InterPro" id="IPR009057">
    <property type="entry name" value="Homeodomain-like_sf"/>
</dbReference>
<dbReference type="Proteomes" id="UP000637002">
    <property type="component" value="Unassembled WGS sequence"/>
</dbReference>
<evidence type="ECO:0000259" key="5">
    <source>
        <dbReference type="PROSITE" id="PS01124"/>
    </source>
</evidence>
<name>A0A916X7H7_9HYPH</name>
<dbReference type="GO" id="GO:0043565">
    <property type="term" value="F:sequence-specific DNA binding"/>
    <property type="evidence" value="ECO:0007669"/>
    <property type="project" value="InterPro"/>
</dbReference>
<dbReference type="RefSeq" id="WP_188607108.1">
    <property type="nucleotide sequence ID" value="NZ_BMGG01000001.1"/>
</dbReference>
<organism evidence="6 7">
    <name type="scientific">Chelatococcus reniformis</name>
    <dbReference type="NCBI Taxonomy" id="1494448"/>
    <lineage>
        <taxon>Bacteria</taxon>
        <taxon>Pseudomonadati</taxon>
        <taxon>Pseudomonadota</taxon>
        <taxon>Alphaproteobacteria</taxon>
        <taxon>Hyphomicrobiales</taxon>
        <taxon>Chelatococcaceae</taxon>
        <taxon>Chelatococcus</taxon>
    </lineage>
</organism>
<dbReference type="Pfam" id="PF14525">
    <property type="entry name" value="AraC_binding_2"/>
    <property type="match status" value="1"/>
</dbReference>
<reference evidence="6" key="2">
    <citation type="submission" date="2020-09" db="EMBL/GenBank/DDBJ databases">
        <authorList>
            <person name="Sun Q."/>
            <person name="Zhou Y."/>
        </authorList>
    </citation>
    <scope>NUCLEOTIDE SEQUENCE</scope>
    <source>
        <strain evidence="6">CGMCC 1.12919</strain>
    </source>
</reference>
<keyword evidence="7" id="KW-1185">Reference proteome</keyword>
<dbReference type="Pfam" id="PF12833">
    <property type="entry name" value="HTH_18"/>
    <property type="match status" value="1"/>
</dbReference>
<keyword evidence="2" id="KW-0238">DNA-binding</keyword>
<sequence length="323" mass="36358">MRVSYSTVQAAPAARKWYWNRAVSRTYFPLELSFHSTPGFAGALDVWSLGDVSISRNVSDGLVYRRHERHLLHEREESFLITAPELSDIVFVQDGREVRGRPGTFLVERSHLPYEFSHAEPNALWVLKIPAATLRARVGQPERLATLTFDATRGIGALFVDMIRLAAPRIDEMDEAARDLTGRHLVDLLALAVEADDRVLGSRGTSVQSAHLQRVERFIRANLGMSGLAPQMIADACGISVRYLHQLFEMQGSTVCGWIRSQRLMMCDEALRDPTSRRSMSEIAYQWGFGDQAQFSRHYRAHFGRTPSDTRGTTRAGRSAAQR</sequence>
<dbReference type="PANTHER" id="PTHR46796:SF6">
    <property type="entry name" value="ARAC SUBFAMILY"/>
    <property type="match status" value="1"/>
</dbReference>
<dbReference type="InterPro" id="IPR035418">
    <property type="entry name" value="AraC-bd_2"/>
</dbReference>
<dbReference type="EMBL" id="BMGG01000001">
    <property type="protein sequence ID" value="GGC44963.1"/>
    <property type="molecule type" value="Genomic_DNA"/>
</dbReference>
<comment type="caution">
    <text evidence="6">The sequence shown here is derived from an EMBL/GenBank/DDBJ whole genome shotgun (WGS) entry which is preliminary data.</text>
</comment>
<dbReference type="InterPro" id="IPR018060">
    <property type="entry name" value="HTH_AraC"/>
</dbReference>
<reference evidence="6" key="1">
    <citation type="journal article" date="2014" name="Int. J. Syst. Evol. Microbiol.">
        <title>Complete genome sequence of Corynebacterium casei LMG S-19264T (=DSM 44701T), isolated from a smear-ripened cheese.</title>
        <authorList>
            <consortium name="US DOE Joint Genome Institute (JGI-PGF)"/>
            <person name="Walter F."/>
            <person name="Albersmeier A."/>
            <person name="Kalinowski J."/>
            <person name="Ruckert C."/>
        </authorList>
    </citation>
    <scope>NUCLEOTIDE SEQUENCE</scope>
    <source>
        <strain evidence="6">CGMCC 1.12919</strain>
    </source>
</reference>